<accession>A0A935MT60</accession>
<dbReference type="InterPro" id="IPR012334">
    <property type="entry name" value="Pectin_lyas_fold"/>
</dbReference>
<dbReference type="Gene3D" id="2.160.20.10">
    <property type="entry name" value="Single-stranded right-handed beta-helix, Pectin lyase-like"/>
    <property type="match status" value="2"/>
</dbReference>
<evidence type="ECO:0000256" key="1">
    <source>
        <dbReference type="SAM" id="MobiDB-lite"/>
    </source>
</evidence>
<proteinExistence type="predicted"/>
<evidence type="ECO:0000313" key="3">
    <source>
        <dbReference type="EMBL" id="MBK7415309.1"/>
    </source>
</evidence>
<dbReference type="InterPro" id="IPR008638">
    <property type="entry name" value="FhaB/CdiA-like_TPS"/>
</dbReference>
<dbReference type="NCBIfam" id="TIGR01901">
    <property type="entry name" value="adhes_NPXG"/>
    <property type="match status" value="1"/>
</dbReference>
<sequence>MSPRRRQHNLAQCGALAAMALSLPLIGIAQIRTDGSLGMPAQTLVGANYLIPEALGKRVGGNLFHSFQSFNINSGESANFTTSSPGLLNVISRVTGGSTSQINGPLTLSATNGTPAFYFINPAGVTFGEKASVNVPSAFYVSTANYLKFPDGNFYADTRSGSTFSSAEPAAFGFLGTTRATISVKDAVIYNKRGALGLIGGDVEIDHAGIWTDHGDIRLVANGVVTSEVAPSGALPLAEGRLMVSNGSGVFSAASTLAAGGRIDVAAGEMGINGGASVGTSTSTAMPAGAVSAELASLEIDGRGASGSTGISSFTAFSDVGRGGDVSVSTRGTLRVLGGGLISSDTYGHGGAGNLSVKAGSLLLDGSGHQNGARLTNRAAQGNAGIMMVSAADSIELVNASQISSDSFGVGQAGMISMQAGKDIRVLADSFVASNAYASGNAGAIRIASHNLTVDGTGGQQLTQISSQAFYVSQGNAGSIDVNTSGALNLINGGKIVTDTNNIGHAGDIHVTAGSLLLDSRNHVGLTGIYSSNDFDSTGNGGAINIQVAGDAQILQSAQVSSTTWGKGNAGDVVFRANNLEINGRGLGVAAGISSEVAETSGGQGGSITVNVPGHLKIFDLGLISAATFANGNAGSVTFNAGQLTIDGMTSERAGIHNSNRGNGTGNAGPVFVTVGGDTLITRGGYIRSDTYSSGHGGDLALAFNGNLRLEDGGLITSLTSGSGRAGNIGIQVGGNLGIGRQAASQGALITTQSLSAGDAGNVTLRVAGDLNLGIGGLITSEAVSNGNAGSIDINARRIALAGSDIENLAWIASDSWGAGTAGSINIQAEHRIDLADAGFISTDSYGSGHAGKVTVNAPEIHIGGSGLLIGAAISSDAYASGNAGRVEVSAQALTIEGGNSIFPTGINSRSKARSSGNAGSVNVTSNGLLRVLNGGEITSSTAGSGAGGEVTIKARSIEVSSADSRIAAMAMPGSGGQPGSVTVAADGVVRLSAGGSLSIANDGLSARPAAVLPSVLKVSGGDLMLEDSSIQANSSGNVAAGALDISFGTRLSLTRSKITTSANAGNGGPITIRGGQIIDLVSSQITTSVSGVTGNGGDISAKSQALVMNSGFIQANTAAPEASGGNVGIDVQLLVPSGNTLFVGGETAYAYQPGVFGFNVIQAAAPSGLSGTVSITSPSLDISGTLSGFGIQLLDTGGLGRNPCRIGTGSSFVQSGHGGFAPSARDLLGPGPRRSGPVSLLNDDRPPRLAAIKCVRG</sequence>
<dbReference type="Proteomes" id="UP000739411">
    <property type="component" value="Unassembled WGS sequence"/>
</dbReference>
<dbReference type="Pfam" id="PF05860">
    <property type="entry name" value="TPS"/>
    <property type="match status" value="1"/>
</dbReference>
<organism evidence="3 4">
    <name type="scientific">Candidatus Dechloromonas phosphorivorans</name>
    <dbReference type="NCBI Taxonomy" id="2899244"/>
    <lineage>
        <taxon>Bacteria</taxon>
        <taxon>Pseudomonadati</taxon>
        <taxon>Pseudomonadota</taxon>
        <taxon>Betaproteobacteria</taxon>
        <taxon>Rhodocyclales</taxon>
        <taxon>Azonexaceae</taxon>
        <taxon>Dechloromonas</taxon>
    </lineage>
</organism>
<dbReference type="InterPro" id="IPR011050">
    <property type="entry name" value="Pectin_lyase_fold/virulence"/>
</dbReference>
<comment type="caution">
    <text evidence="3">The sequence shown here is derived from an EMBL/GenBank/DDBJ whole genome shotgun (WGS) entry which is preliminary data.</text>
</comment>
<reference evidence="3 4" key="1">
    <citation type="submission" date="2020-10" db="EMBL/GenBank/DDBJ databases">
        <title>Connecting structure to function with the recovery of over 1000 high-quality activated sludge metagenome-assembled genomes encoding full-length rRNA genes using long-read sequencing.</title>
        <authorList>
            <person name="Singleton C.M."/>
            <person name="Petriglieri F."/>
            <person name="Kristensen J.M."/>
            <person name="Kirkegaard R.H."/>
            <person name="Michaelsen T.Y."/>
            <person name="Andersen M.H."/>
            <person name="Karst S.M."/>
            <person name="Dueholm M.S."/>
            <person name="Nielsen P.H."/>
            <person name="Albertsen M."/>
        </authorList>
    </citation>
    <scope>NUCLEOTIDE SEQUENCE [LARGE SCALE GENOMIC DNA]</scope>
    <source>
        <strain evidence="3">EsbW_18-Q3-R4-48_BATAC.463</strain>
    </source>
</reference>
<gene>
    <name evidence="3" type="ORF">IPJ38_09600</name>
</gene>
<evidence type="ECO:0000259" key="2">
    <source>
        <dbReference type="SMART" id="SM00912"/>
    </source>
</evidence>
<feature type="region of interest" description="Disordered" evidence="1">
    <location>
        <begin position="1224"/>
        <end position="1245"/>
    </location>
</feature>
<feature type="domain" description="Filamentous haemagglutinin FhaB/tRNA nuclease CdiA-like TPS" evidence="2">
    <location>
        <begin position="39"/>
        <end position="150"/>
    </location>
</feature>
<dbReference type="SMART" id="SM00912">
    <property type="entry name" value="Haemagg_act"/>
    <property type="match status" value="1"/>
</dbReference>
<name>A0A935MT60_9RHOO</name>
<evidence type="ECO:0000313" key="4">
    <source>
        <dbReference type="Proteomes" id="UP000739411"/>
    </source>
</evidence>
<dbReference type="AlphaFoldDB" id="A0A935MT60"/>
<protein>
    <submittedName>
        <fullName evidence="3">Filamentous hemagglutinin N-terminal domain-containing protein</fullName>
    </submittedName>
</protein>
<dbReference type="SUPFAM" id="SSF51126">
    <property type="entry name" value="Pectin lyase-like"/>
    <property type="match status" value="1"/>
</dbReference>
<dbReference type="EMBL" id="JADJMS010000019">
    <property type="protein sequence ID" value="MBK7415309.1"/>
    <property type="molecule type" value="Genomic_DNA"/>
</dbReference>